<dbReference type="Proteomes" id="UP000274131">
    <property type="component" value="Unassembled WGS sequence"/>
</dbReference>
<dbReference type="InterPro" id="IPR000306">
    <property type="entry name" value="Znf_FYVE"/>
</dbReference>
<evidence type="ECO:0000256" key="3">
    <source>
        <dbReference type="ARBA" id="ARBA00022833"/>
    </source>
</evidence>
<dbReference type="Gene3D" id="3.30.40.10">
    <property type="entry name" value="Zinc/RING finger domain, C3HC4 (zinc finger)"/>
    <property type="match status" value="1"/>
</dbReference>
<evidence type="ECO:0000313" key="7">
    <source>
        <dbReference type="EMBL" id="VDD85122.1"/>
    </source>
</evidence>
<dbReference type="FunFam" id="1.20.5.730:FF:000005">
    <property type="entry name" value="RABaptiN (Rab effector)"/>
    <property type="match status" value="1"/>
</dbReference>
<keyword evidence="8" id="KW-1185">Reference proteome</keyword>
<sequence length="337" mass="39185">MKNELESKMNSLCIDTEKEAEELAKSHEECNSKFREIEERFNVLRQSYDTKLNMLTKRCKQMEANGINLTQKYLKLLGTNRRCAEEMQAQKIELPQDVDQLQFLCLQLREELIETRAAKEHMERELKDEITMLQVQRKEDAIEKQRLEAALTAQVNGVNEELGLARSELSTLHGASRRVEEMDKLVVKYRIVIEELEKELKNLQKERKDLELSVATYKQKCSALQQELDTSETVQKDFVKLSQDLQIQLEKIRQAEQEVRWQFDEDVHACNECSQSFTKNRSKLHCLHCGKIFCSECLNCTVQSGPHGRAARVCQVCHTLLIRLGFLALVGLYLYPD</sequence>
<dbReference type="InterPro" id="IPR011011">
    <property type="entry name" value="Znf_FYVE_PHD"/>
</dbReference>
<dbReference type="Pfam" id="PF01363">
    <property type="entry name" value="FYVE"/>
    <property type="match status" value="1"/>
</dbReference>
<evidence type="ECO:0000313" key="9">
    <source>
        <dbReference type="WBParaSite" id="EVEC_0000039101-mRNA-1"/>
    </source>
</evidence>
<dbReference type="InterPro" id="IPR003914">
    <property type="entry name" value="Rabaptin"/>
</dbReference>
<keyword evidence="2 4" id="KW-0863">Zinc-finger</keyword>
<evidence type="ECO:0000256" key="2">
    <source>
        <dbReference type="ARBA" id="ARBA00022771"/>
    </source>
</evidence>
<dbReference type="Pfam" id="PF09311">
    <property type="entry name" value="Rab5-bind"/>
    <property type="match status" value="1"/>
</dbReference>
<accession>A0A0N4UT50</accession>
<dbReference type="InterPro" id="IPR013083">
    <property type="entry name" value="Znf_RING/FYVE/PHD"/>
</dbReference>
<name>A0A0N4UT50_ENTVE</name>
<feature type="domain" description="FYVE-type" evidence="6">
    <location>
        <begin position="264"/>
        <end position="322"/>
    </location>
</feature>
<evidence type="ECO:0000313" key="8">
    <source>
        <dbReference type="Proteomes" id="UP000274131"/>
    </source>
</evidence>
<organism evidence="9">
    <name type="scientific">Enterobius vermicularis</name>
    <name type="common">Human pinworm</name>
    <dbReference type="NCBI Taxonomy" id="51028"/>
    <lineage>
        <taxon>Eukaryota</taxon>
        <taxon>Metazoa</taxon>
        <taxon>Ecdysozoa</taxon>
        <taxon>Nematoda</taxon>
        <taxon>Chromadorea</taxon>
        <taxon>Rhabditida</taxon>
        <taxon>Spirurina</taxon>
        <taxon>Oxyuridomorpha</taxon>
        <taxon>Oxyuroidea</taxon>
        <taxon>Oxyuridae</taxon>
        <taxon>Enterobius</taxon>
    </lineage>
</organism>
<keyword evidence="5" id="KW-0175">Coiled coil</keyword>
<gene>
    <name evidence="7" type="ORF">EVEC_LOCUS265</name>
</gene>
<dbReference type="AlphaFoldDB" id="A0A0N4UT50"/>
<feature type="coiled-coil region" evidence="5">
    <location>
        <begin position="20"/>
        <end position="65"/>
    </location>
</feature>
<feature type="coiled-coil region" evidence="5">
    <location>
        <begin position="179"/>
        <end position="258"/>
    </location>
</feature>
<dbReference type="SMART" id="SM00064">
    <property type="entry name" value="FYVE"/>
    <property type="match status" value="1"/>
</dbReference>
<dbReference type="SUPFAM" id="SSF103652">
    <property type="entry name" value="G protein-binding domain"/>
    <property type="match status" value="1"/>
</dbReference>
<dbReference type="Gene3D" id="1.20.5.730">
    <property type="entry name" value="Single helix bin"/>
    <property type="match status" value="1"/>
</dbReference>
<dbReference type="STRING" id="51028.A0A0N4UT50"/>
<evidence type="ECO:0000256" key="1">
    <source>
        <dbReference type="ARBA" id="ARBA00022723"/>
    </source>
</evidence>
<dbReference type="PANTHER" id="PTHR31179">
    <property type="entry name" value="RAB GTPASE-BINDING EFFECTOR PROTEIN"/>
    <property type="match status" value="1"/>
</dbReference>
<dbReference type="InterPro" id="IPR017455">
    <property type="entry name" value="Znf_FYVE-rel"/>
</dbReference>
<keyword evidence="1" id="KW-0479">Metal-binding</keyword>
<reference evidence="7 8" key="2">
    <citation type="submission" date="2018-10" db="EMBL/GenBank/DDBJ databases">
        <authorList>
            <consortium name="Pathogen Informatics"/>
        </authorList>
    </citation>
    <scope>NUCLEOTIDE SEQUENCE [LARGE SCALE GENOMIC DNA]</scope>
</reference>
<dbReference type="PROSITE" id="PS50178">
    <property type="entry name" value="ZF_FYVE"/>
    <property type="match status" value="1"/>
</dbReference>
<dbReference type="GO" id="GO:0008270">
    <property type="term" value="F:zinc ion binding"/>
    <property type="evidence" value="ECO:0007669"/>
    <property type="project" value="UniProtKB-KW"/>
</dbReference>
<reference evidence="9" key="1">
    <citation type="submission" date="2017-02" db="UniProtKB">
        <authorList>
            <consortium name="WormBaseParasite"/>
        </authorList>
    </citation>
    <scope>IDENTIFICATION</scope>
</reference>
<dbReference type="PANTHER" id="PTHR31179:SF7">
    <property type="entry name" value="FYVE-TYPE DOMAIN-CONTAINING PROTEIN"/>
    <property type="match status" value="1"/>
</dbReference>
<evidence type="ECO:0000259" key="6">
    <source>
        <dbReference type="PROSITE" id="PS50178"/>
    </source>
</evidence>
<dbReference type="EMBL" id="UXUI01000222">
    <property type="protein sequence ID" value="VDD85122.1"/>
    <property type="molecule type" value="Genomic_DNA"/>
</dbReference>
<proteinExistence type="predicted"/>
<dbReference type="SUPFAM" id="SSF57903">
    <property type="entry name" value="FYVE/PHD zinc finger"/>
    <property type="match status" value="1"/>
</dbReference>
<protein>
    <submittedName>
        <fullName evidence="9">FYVE-type domain-containing protein</fullName>
    </submittedName>
</protein>
<dbReference type="GO" id="GO:0006897">
    <property type="term" value="P:endocytosis"/>
    <property type="evidence" value="ECO:0007669"/>
    <property type="project" value="InterPro"/>
</dbReference>
<dbReference type="OrthoDB" id="79940at2759"/>
<feature type="coiled-coil region" evidence="5">
    <location>
        <begin position="105"/>
        <end position="139"/>
    </location>
</feature>
<dbReference type="GO" id="GO:0005096">
    <property type="term" value="F:GTPase activator activity"/>
    <property type="evidence" value="ECO:0007669"/>
    <property type="project" value="InterPro"/>
</dbReference>
<evidence type="ECO:0000256" key="5">
    <source>
        <dbReference type="SAM" id="Coils"/>
    </source>
</evidence>
<dbReference type="WBParaSite" id="EVEC_0000039101-mRNA-1">
    <property type="protein sequence ID" value="EVEC_0000039101-mRNA-1"/>
    <property type="gene ID" value="EVEC_0000039101"/>
</dbReference>
<evidence type="ECO:0000256" key="4">
    <source>
        <dbReference type="PROSITE-ProRule" id="PRU00091"/>
    </source>
</evidence>
<dbReference type="InterPro" id="IPR015390">
    <property type="entry name" value="Rabaptin_Rab5-bd_dom"/>
</dbReference>
<keyword evidence="3" id="KW-0862">Zinc</keyword>